<dbReference type="Pfam" id="PF11580">
    <property type="entry name" value="DUF3239"/>
    <property type="match status" value="1"/>
</dbReference>
<reference evidence="1 2" key="1">
    <citation type="submission" date="2019-02" db="EMBL/GenBank/DDBJ databases">
        <title>Deep-cultivation of Planctomycetes and their phenomic and genomic characterization uncovers novel biology.</title>
        <authorList>
            <person name="Wiegand S."/>
            <person name="Jogler M."/>
            <person name="Boedeker C."/>
            <person name="Pinto D."/>
            <person name="Vollmers J."/>
            <person name="Rivas-Marin E."/>
            <person name="Kohn T."/>
            <person name="Peeters S.H."/>
            <person name="Heuer A."/>
            <person name="Rast P."/>
            <person name="Oberbeckmann S."/>
            <person name="Bunk B."/>
            <person name="Jeske O."/>
            <person name="Meyerdierks A."/>
            <person name="Storesund J.E."/>
            <person name="Kallscheuer N."/>
            <person name="Luecker S."/>
            <person name="Lage O.M."/>
            <person name="Pohl T."/>
            <person name="Merkel B.J."/>
            <person name="Hornburger P."/>
            <person name="Mueller R.-W."/>
            <person name="Bruemmer F."/>
            <person name="Labrenz M."/>
            <person name="Spormann A.M."/>
            <person name="Op Den Camp H."/>
            <person name="Overmann J."/>
            <person name="Amann R."/>
            <person name="Jetten M.S.M."/>
            <person name="Mascher T."/>
            <person name="Medema M.H."/>
            <person name="Devos D.P."/>
            <person name="Kaster A.-K."/>
            <person name="Ovreas L."/>
            <person name="Rohde M."/>
            <person name="Galperin M.Y."/>
            <person name="Jogler C."/>
        </authorList>
    </citation>
    <scope>NUCLEOTIDE SEQUENCE [LARGE SCALE GENOMIC DNA]</scope>
    <source>
        <strain evidence="1 2">CA54</strain>
    </source>
</reference>
<dbReference type="RefSeq" id="WP_146369260.1">
    <property type="nucleotide sequence ID" value="NZ_SJPP01000001.1"/>
</dbReference>
<dbReference type="OrthoDB" id="512830at2"/>
<comment type="caution">
    <text evidence="1">The sequence shown here is derived from an EMBL/GenBank/DDBJ whole genome shotgun (WGS) entry which is preliminary data.</text>
</comment>
<accession>A0A5C6BK51</accession>
<organism evidence="1 2">
    <name type="scientific">Symmachiella macrocystis</name>
    <dbReference type="NCBI Taxonomy" id="2527985"/>
    <lineage>
        <taxon>Bacteria</taxon>
        <taxon>Pseudomonadati</taxon>
        <taxon>Planctomycetota</taxon>
        <taxon>Planctomycetia</taxon>
        <taxon>Planctomycetales</taxon>
        <taxon>Planctomycetaceae</taxon>
        <taxon>Symmachiella</taxon>
    </lineage>
</organism>
<dbReference type="EMBL" id="SJPP01000001">
    <property type="protein sequence ID" value="TWU11686.1"/>
    <property type="molecule type" value="Genomic_DNA"/>
</dbReference>
<evidence type="ECO:0000313" key="1">
    <source>
        <dbReference type="EMBL" id="TWU11686.1"/>
    </source>
</evidence>
<dbReference type="Gene3D" id="2.40.410.10">
    <property type="entry name" value="putative membrane protein from Corynebacterium diphtheriae superfamily"/>
    <property type="match status" value="1"/>
</dbReference>
<proteinExistence type="predicted"/>
<gene>
    <name evidence="1" type="ORF">CA54_04950</name>
</gene>
<evidence type="ECO:0000313" key="2">
    <source>
        <dbReference type="Proteomes" id="UP000320735"/>
    </source>
</evidence>
<name>A0A5C6BK51_9PLAN</name>
<dbReference type="InterPro" id="IPR021632">
    <property type="entry name" value="DUF3239"/>
</dbReference>
<keyword evidence="2" id="KW-1185">Reference proteome</keyword>
<sequence>MGVVREIVGASTPGELTISRSRFANYIGRDFIDRSIYWGCSFLPRFAHKVPYIGNKAYRWAQVVEFFWGGCLVPAIVIDADRSYVAVFSNLTADGRHPVPVIKVISEGLHLITSTPVKNGSKFAATSTYLATPESWKLGQWSDFHPMVVDCLVDDPEDCEHAKQRIDRDSWDALRISLERLGPIRKPGLYHVDLSDLMWTDD</sequence>
<dbReference type="AlphaFoldDB" id="A0A5C6BK51"/>
<protein>
    <submittedName>
        <fullName evidence="1">Uncharacterized protein</fullName>
    </submittedName>
</protein>
<dbReference type="InterPro" id="IPR023124">
    <property type="entry name" value="DUF3239_dom_sf"/>
</dbReference>
<dbReference type="Proteomes" id="UP000320735">
    <property type="component" value="Unassembled WGS sequence"/>
</dbReference>